<feature type="compositionally biased region" description="Polar residues" evidence="1">
    <location>
        <begin position="83"/>
        <end position="114"/>
    </location>
</feature>
<evidence type="ECO:0000313" key="2">
    <source>
        <dbReference type="EMBL" id="KAK7250978.1"/>
    </source>
</evidence>
<protein>
    <recommendedName>
        <fullName evidence="4">Ubiquitin-like protease family profile domain-containing protein</fullName>
    </recommendedName>
</protein>
<gene>
    <name evidence="2" type="ORF">RIF29_33796</name>
</gene>
<dbReference type="AlphaFoldDB" id="A0AAN9EE08"/>
<feature type="compositionally biased region" description="Polar residues" evidence="1">
    <location>
        <begin position="51"/>
        <end position="69"/>
    </location>
</feature>
<proteinExistence type="predicted"/>
<name>A0AAN9EE08_CROPI</name>
<evidence type="ECO:0008006" key="4">
    <source>
        <dbReference type="Google" id="ProtNLM"/>
    </source>
</evidence>
<sequence>MVDGTSSFKNNLDPWDAYRVDSAEKSKAENQPPLTKPPVSYISDDDDYDGRTSQSISTKLFNSQSNSRSSFKKPNIEKETARTEQVPTTTTRLGTPVSSGKKTNMPSSNKMNTTKQRKRKTCLGQNVRTLFPPTPEMELSVFEEHMSLYVFGSLLDDREMIFQHGNIHLTREEFQNLCLGDPFDPEIYVPIHDAFKNHWFLMVISLKHLQIFWFDTFKSEAEIVSRTKMIDDVSFVASEIDIDKVKMRITLALISERFNVLHSKAECQA</sequence>
<keyword evidence="3" id="KW-1185">Reference proteome</keyword>
<dbReference type="Proteomes" id="UP001372338">
    <property type="component" value="Unassembled WGS sequence"/>
</dbReference>
<evidence type="ECO:0000256" key="1">
    <source>
        <dbReference type="SAM" id="MobiDB-lite"/>
    </source>
</evidence>
<feature type="region of interest" description="Disordered" evidence="1">
    <location>
        <begin position="22"/>
        <end position="119"/>
    </location>
</feature>
<dbReference type="Gene3D" id="3.40.395.10">
    <property type="entry name" value="Adenoviral Proteinase, Chain A"/>
    <property type="match status" value="1"/>
</dbReference>
<dbReference type="EMBL" id="JAYWIO010000007">
    <property type="protein sequence ID" value="KAK7250978.1"/>
    <property type="molecule type" value="Genomic_DNA"/>
</dbReference>
<organism evidence="2 3">
    <name type="scientific">Crotalaria pallida</name>
    <name type="common">Smooth rattlebox</name>
    <name type="synonym">Crotalaria striata</name>
    <dbReference type="NCBI Taxonomy" id="3830"/>
    <lineage>
        <taxon>Eukaryota</taxon>
        <taxon>Viridiplantae</taxon>
        <taxon>Streptophyta</taxon>
        <taxon>Embryophyta</taxon>
        <taxon>Tracheophyta</taxon>
        <taxon>Spermatophyta</taxon>
        <taxon>Magnoliopsida</taxon>
        <taxon>eudicotyledons</taxon>
        <taxon>Gunneridae</taxon>
        <taxon>Pentapetalae</taxon>
        <taxon>rosids</taxon>
        <taxon>fabids</taxon>
        <taxon>Fabales</taxon>
        <taxon>Fabaceae</taxon>
        <taxon>Papilionoideae</taxon>
        <taxon>50 kb inversion clade</taxon>
        <taxon>genistoids sensu lato</taxon>
        <taxon>core genistoids</taxon>
        <taxon>Crotalarieae</taxon>
        <taxon>Crotalaria</taxon>
    </lineage>
</organism>
<evidence type="ECO:0000313" key="3">
    <source>
        <dbReference type="Proteomes" id="UP001372338"/>
    </source>
</evidence>
<reference evidence="2 3" key="1">
    <citation type="submission" date="2024-01" db="EMBL/GenBank/DDBJ databases">
        <title>The genomes of 5 underutilized Papilionoideae crops provide insights into root nodulation and disease resistanc.</title>
        <authorList>
            <person name="Yuan L."/>
        </authorList>
    </citation>
    <scope>NUCLEOTIDE SEQUENCE [LARGE SCALE GENOMIC DNA]</scope>
    <source>
        <strain evidence="2">ZHUSHIDOU_FW_LH</strain>
        <tissue evidence="2">Leaf</tissue>
    </source>
</reference>
<comment type="caution">
    <text evidence="2">The sequence shown here is derived from an EMBL/GenBank/DDBJ whole genome shotgun (WGS) entry which is preliminary data.</text>
</comment>
<dbReference type="SUPFAM" id="SSF54001">
    <property type="entry name" value="Cysteine proteinases"/>
    <property type="match status" value="1"/>
</dbReference>
<dbReference type="InterPro" id="IPR038765">
    <property type="entry name" value="Papain-like_cys_pep_sf"/>
</dbReference>
<accession>A0AAN9EE08</accession>